<evidence type="ECO:0000256" key="1">
    <source>
        <dbReference type="ARBA" id="ARBA00005725"/>
    </source>
</evidence>
<gene>
    <name evidence="5" type="ORF">AJ80_00357</name>
</gene>
<sequence length="312" mass="33861">MAIVAVSGGSGKLGRAVVEALRDNTNHSVIILGRSANDELSKEIAVPIVTVDYSNVESLVTVLEANKIGTVISTIAITTDDANASQLNLIEAATRSSATMRFIPSEFGIIYTEAHAQVLPLVKGKLDATKKLRSSGLEFTMVSNGFFMDYYGLPKVKSYQQPFVLAVDMAGDAAAIPGSGNTPVVFTHTFDVAKFVAALVGQEGWAERSIIIGDKKTWNEVVAIAEDVKGIKFNVTHDSEETLKTFQVTELPSHPPVYPFFPKEQLQYILATFGTWTAAGDFNLSEQDTLNNRFPEIKTVSINEVLQQGWKA</sequence>
<evidence type="ECO:0000313" key="6">
    <source>
        <dbReference type="Proteomes" id="UP000224634"/>
    </source>
</evidence>
<reference evidence="5 6" key="1">
    <citation type="submission" date="2017-10" db="EMBL/GenBank/DDBJ databases">
        <title>Comparative genomics in systemic dimorphic fungi from Ajellomycetaceae.</title>
        <authorList>
            <person name="Munoz J.F."/>
            <person name="Mcewen J.G."/>
            <person name="Clay O.K."/>
            <person name="Cuomo C.A."/>
        </authorList>
    </citation>
    <scope>NUCLEOTIDE SEQUENCE [LARGE SCALE GENOMIC DNA]</scope>
    <source>
        <strain evidence="5 6">UAMH7299</strain>
    </source>
</reference>
<feature type="domain" description="NmrA-like" evidence="4">
    <location>
        <begin position="4"/>
        <end position="287"/>
    </location>
</feature>
<dbReference type="Pfam" id="PF05368">
    <property type="entry name" value="NmrA"/>
    <property type="match status" value="1"/>
</dbReference>
<dbReference type="Gene3D" id="3.90.25.10">
    <property type="entry name" value="UDP-galactose 4-epimerase, domain 1"/>
    <property type="match status" value="1"/>
</dbReference>
<evidence type="ECO:0000259" key="4">
    <source>
        <dbReference type="Pfam" id="PF05368"/>
    </source>
</evidence>
<protein>
    <recommendedName>
        <fullName evidence="4">NmrA-like domain-containing protein</fullName>
    </recommendedName>
</protein>
<comment type="caution">
    <text evidence="5">The sequence shown here is derived from an EMBL/GenBank/DDBJ whole genome shotgun (WGS) entry which is preliminary data.</text>
</comment>
<dbReference type="STRING" id="1447883.A0A2B7Z4D0"/>
<keyword evidence="6" id="KW-1185">Reference proteome</keyword>
<dbReference type="Proteomes" id="UP000224634">
    <property type="component" value="Unassembled WGS sequence"/>
</dbReference>
<accession>A0A2B7Z4D0</accession>
<keyword evidence="3" id="KW-0560">Oxidoreductase</keyword>
<dbReference type="AlphaFoldDB" id="A0A2B7Z4D0"/>
<keyword evidence="2" id="KW-0521">NADP</keyword>
<dbReference type="EMBL" id="PDNA01000002">
    <property type="protein sequence ID" value="PGH28099.1"/>
    <property type="molecule type" value="Genomic_DNA"/>
</dbReference>
<dbReference type="InterPro" id="IPR036291">
    <property type="entry name" value="NAD(P)-bd_dom_sf"/>
</dbReference>
<organism evidence="5 6">
    <name type="scientific">Polytolypa hystricis (strain UAMH7299)</name>
    <dbReference type="NCBI Taxonomy" id="1447883"/>
    <lineage>
        <taxon>Eukaryota</taxon>
        <taxon>Fungi</taxon>
        <taxon>Dikarya</taxon>
        <taxon>Ascomycota</taxon>
        <taxon>Pezizomycotina</taxon>
        <taxon>Eurotiomycetes</taxon>
        <taxon>Eurotiomycetidae</taxon>
        <taxon>Onygenales</taxon>
        <taxon>Onygenales incertae sedis</taxon>
        <taxon>Polytolypa</taxon>
    </lineage>
</organism>
<dbReference type="Gene3D" id="3.40.50.720">
    <property type="entry name" value="NAD(P)-binding Rossmann-like Domain"/>
    <property type="match status" value="1"/>
</dbReference>
<dbReference type="OrthoDB" id="10000533at2759"/>
<comment type="similarity">
    <text evidence="1">Belongs to the NmrA-type oxidoreductase family. Isoflavone reductase subfamily.</text>
</comment>
<dbReference type="SUPFAM" id="SSF51735">
    <property type="entry name" value="NAD(P)-binding Rossmann-fold domains"/>
    <property type="match status" value="1"/>
</dbReference>
<dbReference type="PANTHER" id="PTHR47706">
    <property type="entry name" value="NMRA-LIKE FAMILY PROTEIN"/>
    <property type="match status" value="1"/>
</dbReference>
<evidence type="ECO:0000256" key="2">
    <source>
        <dbReference type="ARBA" id="ARBA00022857"/>
    </source>
</evidence>
<dbReference type="PANTHER" id="PTHR47706:SF4">
    <property type="entry name" value="NMRA-LIKE DOMAIN-CONTAINING PROTEIN"/>
    <property type="match status" value="1"/>
</dbReference>
<dbReference type="InterPro" id="IPR051609">
    <property type="entry name" value="NmrA/Isoflavone_reductase-like"/>
</dbReference>
<dbReference type="InterPro" id="IPR008030">
    <property type="entry name" value="NmrA-like"/>
</dbReference>
<evidence type="ECO:0000256" key="3">
    <source>
        <dbReference type="ARBA" id="ARBA00023002"/>
    </source>
</evidence>
<dbReference type="GO" id="GO:0016491">
    <property type="term" value="F:oxidoreductase activity"/>
    <property type="evidence" value="ECO:0007669"/>
    <property type="project" value="UniProtKB-KW"/>
</dbReference>
<name>A0A2B7Z4D0_POLH7</name>
<evidence type="ECO:0000313" key="5">
    <source>
        <dbReference type="EMBL" id="PGH28099.1"/>
    </source>
</evidence>
<proteinExistence type="inferred from homology"/>